<feature type="compositionally biased region" description="Low complexity" evidence="2">
    <location>
        <begin position="926"/>
        <end position="936"/>
    </location>
</feature>
<feature type="region of interest" description="Disordered" evidence="2">
    <location>
        <begin position="1558"/>
        <end position="1644"/>
    </location>
</feature>
<dbReference type="PANTHER" id="PTHR24149">
    <property type="entry name" value="ANKYRIN REPEAT DOMAIN-CONTAINING PROTEIN 12"/>
    <property type="match status" value="1"/>
</dbReference>
<dbReference type="Gene3D" id="1.25.40.20">
    <property type="entry name" value="Ankyrin repeat-containing domain"/>
    <property type="match status" value="1"/>
</dbReference>
<protein>
    <submittedName>
        <fullName evidence="5">Ankyrin repeat-containing protein</fullName>
    </submittedName>
</protein>
<feature type="compositionally biased region" description="Low complexity" evidence="2">
    <location>
        <begin position="626"/>
        <end position="637"/>
    </location>
</feature>
<dbReference type="SUPFAM" id="SSF48403">
    <property type="entry name" value="Ankyrin repeat"/>
    <property type="match status" value="1"/>
</dbReference>
<feature type="compositionally biased region" description="Basic and acidic residues" evidence="2">
    <location>
        <begin position="1125"/>
        <end position="1204"/>
    </location>
</feature>
<name>A0A370TY03_9HELO</name>
<feature type="compositionally biased region" description="Basic and acidic residues" evidence="2">
    <location>
        <begin position="937"/>
        <end position="954"/>
    </location>
</feature>
<feature type="compositionally biased region" description="Basic and acidic residues" evidence="2">
    <location>
        <begin position="1084"/>
        <end position="1118"/>
    </location>
</feature>
<dbReference type="RefSeq" id="XP_031873061.1">
    <property type="nucleotide sequence ID" value="XM_032009007.1"/>
</dbReference>
<dbReference type="SMART" id="SM00248">
    <property type="entry name" value="ANK"/>
    <property type="match status" value="5"/>
</dbReference>
<feature type="domain" description="KRIT1 ARM-repeats" evidence="4">
    <location>
        <begin position="633"/>
        <end position="781"/>
    </location>
</feature>
<keyword evidence="1" id="KW-0040">ANK repeat</keyword>
<dbReference type="PROSITE" id="PS50297">
    <property type="entry name" value="ANK_REP_REGION"/>
    <property type="match status" value="2"/>
</dbReference>
<keyword evidence="6" id="KW-1185">Reference proteome</keyword>
<evidence type="ECO:0000256" key="1">
    <source>
        <dbReference type="PROSITE-ProRule" id="PRU00023"/>
    </source>
</evidence>
<dbReference type="GO" id="GO:0005654">
    <property type="term" value="C:nucleoplasm"/>
    <property type="evidence" value="ECO:0007669"/>
    <property type="project" value="TreeGrafter"/>
</dbReference>
<feature type="region of interest" description="Disordered" evidence="2">
    <location>
        <begin position="1522"/>
        <end position="1546"/>
    </location>
</feature>
<feature type="repeat" description="ANK" evidence="1">
    <location>
        <begin position="515"/>
        <end position="547"/>
    </location>
</feature>
<feature type="compositionally biased region" description="Basic and acidic residues" evidence="2">
    <location>
        <begin position="1"/>
        <end position="13"/>
    </location>
</feature>
<gene>
    <name evidence="5" type="ORF">BP5553_00384</name>
</gene>
<feature type="region of interest" description="Disordered" evidence="2">
    <location>
        <begin position="598"/>
        <end position="639"/>
    </location>
</feature>
<feature type="domain" description="DUF7593" evidence="3">
    <location>
        <begin position="1310"/>
        <end position="1459"/>
    </location>
</feature>
<evidence type="ECO:0000259" key="4">
    <source>
        <dbReference type="Pfam" id="PF24521"/>
    </source>
</evidence>
<comment type="caution">
    <text evidence="5">The sequence shown here is derived from an EMBL/GenBank/DDBJ whole genome shotgun (WGS) entry which is preliminary data.</text>
</comment>
<feature type="compositionally biased region" description="Polar residues" evidence="2">
    <location>
        <begin position="221"/>
        <end position="234"/>
    </location>
</feature>
<reference evidence="5 6" key="1">
    <citation type="journal article" date="2018" name="IMA Fungus">
        <title>IMA Genome-F 9: Draft genome sequence of Annulohypoxylon stygium, Aspergillus mulundensis, Berkeleyomyces basicola (syn. Thielaviopsis basicola), Ceratocystis smalleyi, two Cercospora beticola strains, Coleophoma cylindrospora, Fusarium fracticaudum, Phialophora cf. hyalina, and Morchella septimelata.</title>
        <authorList>
            <person name="Wingfield B.D."/>
            <person name="Bills G.F."/>
            <person name="Dong Y."/>
            <person name="Huang W."/>
            <person name="Nel W.J."/>
            <person name="Swalarsk-Parry B.S."/>
            <person name="Vaghefi N."/>
            <person name="Wilken P.M."/>
            <person name="An Z."/>
            <person name="de Beer Z.W."/>
            <person name="De Vos L."/>
            <person name="Chen L."/>
            <person name="Duong T.A."/>
            <person name="Gao Y."/>
            <person name="Hammerbacher A."/>
            <person name="Kikkert J.R."/>
            <person name="Li Y."/>
            <person name="Li H."/>
            <person name="Li K."/>
            <person name="Li Q."/>
            <person name="Liu X."/>
            <person name="Ma X."/>
            <person name="Naidoo K."/>
            <person name="Pethybridge S.J."/>
            <person name="Sun J."/>
            <person name="Steenkamp E.T."/>
            <person name="van der Nest M.A."/>
            <person name="van Wyk S."/>
            <person name="Wingfield M.J."/>
            <person name="Xiong C."/>
            <person name="Yue Q."/>
            <person name="Zhang X."/>
        </authorList>
    </citation>
    <scope>NUCLEOTIDE SEQUENCE [LARGE SCALE GENOMIC DNA]</scope>
    <source>
        <strain evidence="5 6">BP 5553</strain>
    </source>
</reference>
<dbReference type="InterPro" id="IPR056485">
    <property type="entry name" value="ARM_KRIT1"/>
</dbReference>
<dbReference type="GeneID" id="43593233"/>
<sequence>MLKFSPPDHDHDTPATNTAAQRRPRRSFIAYAHRQLRAWGFDRATTETAAAAIATRSRNCRHNMSPNKTGSEDGLDKATLGVDLMNAQEKAKAVAARLSVSPGAIRTEVDAVKSRPANSTNGIRSSPPMLAPSDAMDLDTEPSNGVTTNADATTKSDSEAETIVLPGKNGHSPSKIRKSIKHEDRSEDEDIIDAPSIQSPSDGGKSLAQGTLPQVAEKATDSTTAGAMVSTSSLGKRKRPKHGTINIKDDPALVGNSSGLSSVPTSPVATTRSSLSKPAASDSEFSKSPSPRYRSAARDQAKSVDRVVQRRKQYTSASGEEDEGERPRFSRQRSSGIDHKSSRDNRSSSKFGTDTRPRKRTRSISPHSRGHRRSNSTQLPSKSSHGLGHKKKRVPAPLQSTEYQSDESSSGSSHPRSSRVRSVAAPMTGESTMSPAKIGPHKKHVNSSGQTLLARACLSGKLDVTKQRYDERPQDLNEADHALNTPLHVASINGFADIVKFLLDKNCIVDCVNDQRDTPLHDAIENGHVEVVKLLFDAGANPNKPNRHGDEPLDLVTEKEESGAYSENEATEIRTAIIAAKQNNRDVQRLSEDDHIHEHLDSRPSHPKDSARHSPQAPIHDSHVMSSTSRRGGTARSIKTSDHLLYQRLDATELRKAAKEGDASAAARVLEVNTNLKDSNSLLLAARGGHFDVINILFAMGGFDPDPQPIQGAPPEHNTPILATIGRDDHLKVIELFLGQDNFDPTRRIRGDTYYEIAKKRAGPKWQEEEKLLKDAYEKYESSHKGSRSPILRRDGRDSDAKRLRRDEQQASRSHKRTTSSPKAKDYDTSKTQHRNSSSINQSKESHPQIKRGPGRPRKEESAQVTAVSDPETTPLGPPKQKSQVNRSESEVQAASENETTTKPRRKLVSGKELRGERELEKQRRTSVASNTSSASTKDRRGLGESKGDNKVDGRLSPSVSRVPKKSTSSLNDHDSPSEKHASDKDRARSIKRDDSKDRLSAIRSESPVKRHRKSATPPRSGMQEVTPGYGAGGGPLKRRKLEAEAGTGPRPDATPTSSPDLRVSAAKIPSVDDDNGETSGLESKIKSPHSDVHVDDVIRSSKTDEPNSRGRLEKPADHGPASSHDSHVKKPKSDGEARSEHDDQEHAKDKKRKEEEEHVKEKKRKEEEEHMKEKKRKEEEEHMKEEKRKEDEVAREAERREAELQAAQQKALEEKQELERIEKAKQVRLAREEAAREEEARRQQEEAERKERQRIKDAEAHARAVEEQRVLYLEQERLKREELERRRALVVEQQRIERARIEEEKRLERLSKLPLLLRWFDLFDNPKTPDVASLFRWIDGYRYDTIRPEATGQANGREQWMLNTDAAILLGEKDLHLSRYTAWERIPLTLAAKRAVWRFHNGKFTLREPNLAGIRSQVPQNEGRVREMIEKNKALFFQLDLFFVKVSEFMFIVPNFPHLRGIEIIVNYRELDVTFQMPPPCPKWKQDPDTDQSQPFAPQPKVHINGQLLKQQDVPVTRILREAPSDEKRIPRRELVPAHPTDPDYEEICRKQGLTHLLPGYHASPSSAPSPSPSLPQPNGTDQVLEQTNGITPPSSDKTKSINGGSPHRGSISEADPVHTLPNGVAEVTSPPGSIPQISNQHD</sequence>
<dbReference type="PANTHER" id="PTHR24149:SF14">
    <property type="entry name" value="ANKYRIN REPEAT DOMAIN 12"/>
    <property type="match status" value="1"/>
</dbReference>
<dbReference type="STRING" id="2656787.A0A370TY03"/>
<evidence type="ECO:0000313" key="6">
    <source>
        <dbReference type="Proteomes" id="UP000254866"/>
    </source>
</evidence>
<feature type="region of interest" description="Disordered" evidence="2">
    <location>
        <begin position="1"/>
        <end position="25"/>
    </location>
</feature>
<feature type="compositionally biased region" description="Basic and acidic residues" evidence="2">
    <location>
        <begin position="598"/>
        <end position="612"/>
    </location>
</feature>
<dbReference type="InterPro" id="IPR053210">
    <property type="entry name" value="ANKRD12"/>
</dbReference>
<feature type="compositionally biased region" description="Basic and acidic residues" evidence="2">
    <location>
        <begin position="336"/>
        <end position="347"/>
    </location>
</feature>
<dbReference type="Pfam" id="PF24513">
    <property type="entry name" value="DUF7593"/>
    <property type="match status" value="1"/>
</dbReference>
<feature type="compositionally biased region" description="Basic and acidic residues" evidence="2">
    <location>
        <begin position="1522"/>
        <end position="1537"/>
    </location>
</feature>
<feature type="compositionally biased region" description="Polar residues" evidence="2">
    <location>
        <begin position="141"/>
        <end position="155"/>
    </location>
</feature>
<dbReference type="InterPro" id="IPR056015">
    <property type="entry name" value="DUF7593"/>
</dbReference>
<dbReference type="Pfam" id="PF12796">
    <property type="entry name" value="Ank_2"/>
    <property type="match status" value="1"/>
</dbReference>
<feature type="region of interest" description="Disordered" evidence="2">
    <location>
        <begin position="779"/>
        <end position="1221"/>
    </location>
</feature>
<dbReference type="InterPro" id="IPR036770">
    <property type="entry name" value="Ankyrin_rpt-contain_sf"/>
</dbReference>
<feature type="repeat" description="ANK" evidence="1">
    <location>
        <begin position="482"/>
        <end position="514"/>
    </location>
</feature>
<evidence type="ECO:0000256" key="2">
    <source>
        <dbReference type="SAM" id="MobiDB-lite"/>
    </source>
</evidence>
<organism evidence="5 6">
    <name type="scientific">Venustampulla echinocandica</name>
    <dbReference type="NCBI Taxonomy" id="2656787"/>
    <lineage>
        <taxon>Eukaryota</taxon>
        <taxon>Fungi</taxon>
        <taxon>Dikarya</taxon>
        <taxon>Ascomycota</taxon>
        <taxon>Pezizomycotina</taxon>
        <taxon>Leotiomycetes</taxon>
        <taxon>Helotiales</taxon>
        <taxon>Pleuroascaceae</taxon>
        <taxon>Venustampulla</taxon>
    </lineage>
</organism>
<feature type="compositionally biased region" description="Basic and acidic residues" evidence="2">
    <location>
        <begin position="972"/>
        <end position="1001"/>
    </location>
</feature>
<feature type="region of interest" description="Disordered" evidence="2">
    <location>
        <begin position="115"/>
        <end position="445"/>
    </location>
</feature>
<feature type="compositionally biased region" description="Low complexity" evidence="2">
    <location>
        <begin position="406"/>
        <end position="415"/>
    </location>
</feature>
<dbReference type="Pfam" id="PF24521">
    <property type="entry name" value="Ank_KRIT1"/>
    <property type="match status" value="1"/>
</dbReference>
<feature type="compositionally biased region" description="Basic and acidic residues" evidence="2">
    <location>
        <begin position="1212"/>
        <end position="1221"/>
    </location>
</feature>
<feature type="compositionally biased region" description="Polar residues" evidence="2">
    <location>
        <begin position="1580"/>
        <end position="1605"/>
    </location>
</feature>
<dbReference type="InterPro" id="IPR002110">
    <property type="entry name" value="Ankyrin_rpt"/>
</dbReference>
<dbReference type="Proteomes" id="UP000254866">
    <property type="component" value="Unassembled WGS sequence"/>
</dbReference>
<dbReference type="EMBL" id="NPIC01000001">
    <property type="protein sequence ID" value="RDL40405.1"/>
    <property type="molecule type" value="Genomic_DNA"/>
</dbReference>
<feature type="compositionally biased region" description="Basic and acidic residues" evidence="2">
    <location>
        <begin position="792"/>
        <end position="810"/>
    </location>
</feature>
<accession>A0A370TY03</accession>
<feature type="compositionally biased region" description="Basic and acidic residues" evidence="2">
    <location>
        <begin position="296"/>
        <end position="308"/>
    </location>
</feature>
<feature type="compositionally biased region" description="Polar residues" evidence="2">
    <location>
        <begin position="255"/>
        <end position="276"/>
    </location>
</feature>
<evidence type="ECO:0000259" key="3">
    <source>
        <dbReference type="Pfam" id="PF24513"/>
    </source>
</evidence>
<feature type="compositionally biased region" description="Basic residues" evidence="2">
    <location>
        <begin position="357"/>
        <end position="374"/>
    </location>
</feature>
<dbReference type="PROSITE" id="PS50088">
    <property type="entry name" value="ANK_REPEAT"/>
    <property type="match status" value="2"/>
</dbReference>
<feature type="compositionally biased region" description="Basic and acidic residues" evidence="2">
    <location>
        <begin position="910"/>
        <end position="924"/>
    </location>
</feature>
<evidence type="ECO:0000313" key="5">
    <source>
        <dbReference type="EMBL" id="RDL40405.1"/>
    </source>
</evidence>
<feature type="compositionally biased region" description="Polar residues" evidence="2">
    <location>
        <begin position="881"/>
        <end position="901"/>
    </location>
</feature>
<dbReference type="OrthoDB" id="194358at2759"/>
<proteinExistence type="predicted"/>